<evidence type="ECO:0000313" key="1">
    <source>
        <dbReference type="EMBL" id="QPC64008.1"/>
    </source>
</evidence>
<dbReference type="EMBL" id="CP064749">
    <property type="protein sequence ID" value="QPC64008.1"/>
    <property type="molecule type" value="Genomic_DNA"/>
</dbReference>
<accession>A0A7S8D8S0</accession>
<proteinExistence type="predicted"/>
<evidence type="ECO:0000313" key="2">
    <source>
        <dbReference type="Proteomes" id="UP000663297"/>
    </source>
</evidence>
<sequence length="251" mass="27904">MPTEPSMGPSTEPRIELNEAKAALQWHHNDTPRYLSEGDPKASLIKLTVHLNTTSALFAIQIPIAYKQYTKASTIYLHIHPRSIVSLTHSIQQNLPDAVKPVFCCAFASTSALCLNLKLNNPVTIFVPNFINEPVTAVRLQSGIILDSLPDYGDNPRWFSGRSIKAITLLKPPPPSYNTATTIQTNAPLYNESATFDPPTTPHKRKRSQDLIDKRGRIPSAAVIWDRLLELEAVVQRRPPSITTEDSSQYA</sequence>
<dbReference type="Proteomes" id="UP000663297">
    <property type="component" value="Chromosome 3"/>
</dbReference>
<dbReference type="AlphaFoldDB" id="A0A7S8D8S0"/>
<name>A0A7S8D8S0_FUSCU</name>
<protein>
    <submittedName>
        <fullName evidence="1">Uncharacterized protein</fullName>
    </submittedName>
</protein>
<gene>
    <name evidence="1" type="ORF">HYE67_006239</name>
</gene>
<reference evidence="1" key="1">
    <citation type="submission" date="2020-11" db="EMBL/GenBank/DDBJ databases">
        <title>The chromosome-scale genome resource for two endophytic Fusarium species: F. culmorum and F. pseudograminearum.</title>
        <authorList>
            <person name="Yuan Z."/>
        </authorList>
    </citation>
    <scope>NUCLEOTIDE SEQUENCE</scope>
    <source>
        <strain evidence="1">Class2-1B</strain>
    </source>
</reference>
<organism evidence="1 2">
    <name type="scientific">Fusarium culmorum</name>
    <dbReference type="NCBI Taxonomy" id="5516"/>
    <lineage>
        <taxon>Eukaryota</taxon>
        <taxon>Fungi</taxon>
        <taxon>Dikarya</taxon>
        <taxon>Ascomycota</taxon>
        <taxon>Pezizomycotina</taxon>
        <taxon>Sordariomycetes</taxon>
        <taxon>Hypocreomycetidae</taxon>
        <taxon>Hypocreales</taxon>
        <taxon>Nectriaceae</taxon>
        <taxon>Fusarium</taxon>
    </lineage>
</organism>